<keyword evidence="1" id="KW-0812">Transmembrane</keyword>
<dbReference type="AlphaFoldDB" id="A0ABC8LR66"/>
<comment type="caution">
    <text evidence="3">The sequence shown here is derived from an EMBL/GenBank/DDBJ whole genome shotgun (WGS) entry which is preliminary data.</text>
</comment>
<keyword evidence="2" id="KW-0732">Signal</keyword>
<sequence>MMLPCFVCLLQCVLEKTVCLVSKLVNYIFVSIYGFGCKNEILVLGLTFCPNACLNRNAQVRPKYFLTTEKNEWNVVILAAVLLPNQFFSHVRIFSLCYLSFLAGTWAYIYSGSCNNIM</sequence>
<gene>
    <name evidence="3" type="ORF">ERUC_LOCUS38357</name>
</gene>
<dbReference type="EMBL" id="CAKOAT010685153">
    <property type="protein sequence ID" value="CAH8385874.1"/>
    <property type="molecule type" value="Genomic_DNA"/>
</dbReference>
<protein>
    <submittedName>
        <fullName evidence="3">Uncharacterized protein</fullName>
    </submittedName>
</protein>
<feature type="signal peptide" evidence="2">
    <location>
        <begin position="1"/>
        <end position="19"/>
    </location>
</feature>
<feature type="chain" id="PRO_5044887356" evidence="2">
    <location>
        <begin position="20"/>
        <end position="118"/>
    </location>
</feature>
<keyword evidence="1" id="KW-1133">Transmembrane helix</keyword>
<keyword evidence="1" id="KW-0472">Membrane</keyword>
<organism evidence="3 4">
    <name type="scientific">Eruca vesicaria subsp. sativa</name>
    <name type="common">Garden rocket</name>
    <name type="synonym">Eruca sativa</name>
    <dbReference type="NCBI Taxonomy" id="29727"/>
    <lineage>
        <taxon>Eukaryota</taxon>
        <taxon>Viridiplantae</taxon>
        <taxon>Streptophyta</taxon>
        <taxon>Embryophyta</taxon>
        <taxon>Tracheophyta</taxon>
        <taxon>Spermatophyta</taxon>
        <taxon>Magnoliopsida</taxon>
        <taxon>eudicotyledons</taxon>
        <taxon>Gunneridae</taxon>
        <taxon>Pentapetalae</taxon>
        <taxon>rosids</taxon>
        <taxon>malvids</taxon>
        <taxon>Brassicales</taxon>
        <taxon>Brassicaceae</taxon>
        <taxon>Brassiceae</taxon>
        <taxon>Eruca</taxon>
    </lineage>
</organism>
<reference evidence="3 4" key="1">
    <citation type="submission" date="2022-03" db="EMBL/GenBank/DDBJ databases">
        <authorList>
            <person name="Macdonald S."/>
            <person name="Ahmed S."/>
            <person name="Newling K."/>
        </authorList>
    </citation>
    <scope>NUCLEOTIDE SEQUENCE [LARGE SCALE GENOMIC DNA]</scope>
</reference>
<evidence type="ECO:0000256" key="1">
    <source>
        <dbReference type="SAM" id="Phobius"/>
    </source>
</evidence>
<feature type="non-terminal residue" evidence="3">
    <location>
        <position position="1"/>
    </location>
</feature>
<evidence type="ECO:0000256" key="2">
    <source>
        <dbReference type="SAM" id="SignalP"/>
    </source>
</evidence>
<feature type="transmembrane region" description="Helical" evidence="1">
    <location>
        <begin position="91"/>
        <end position="110"/>
    </location>
</feature>
<name>A0ABC8LR66_ERUVS</name>
<evidence type="ECO:0000313" key="3">
    <source>
        <dbReference type="EMBL" id="CAH8385874.1"/>
    </source>
</evidence>
<accession>A0ABC8LR66</accession>
<keyword evidence="4" id="KW-1185">Reference proteome</keyword>
<feature type="non-terminal residue" evidence="3">
    <location>
        <position position="118"/>
    </location>
</feature>
<dbReference type="Proteomes" id="UP001642260">
    <property type="component" value="Unassembled WGS sequence"/>
</dbReference>
<proteinExistence type="predicted"/>
<evidence type="ECO:0000313" key="4">
    <source>
        <dbReference type="Proteomes" id="UP001642260"/>
    </source>
</evidence>